<dbReference type="InterPro" id="IPR037522">
    <property type="entry name" value="HD_GYP_dom"/>
</dbReference>
<dbReference type="PROSITE" id="PS51832">
    <property type="entry name" value="HD_GYP"/>
    <property type="match status" value="1"/>
</dbReference>
<keyword evidence="2" id="KW-1003">Cell membrane</keyword>
<dbReference type="SUPFAM" id="SSF109604">
    <property type="entry name" value="HD-domain/PDEase-like"/>
    <property type="match status" value="1"/>
</dbReference>
<comment type="caution">
    <text evidence="8">The sequence shown here is derived from an EMBL/GenBank/DDBJ whole genome shotgun (WGS) entry which is preliminary data.</text>
</comment>
<dbReference type="GO" id="GO:0005886">
    <property type="term" value="C:plasma membrane"/>
    <property type="evidence" value="ECO:0007669"/>
    <property type="project" value="UniProtKB-SubCell"/>
</dbReference>
<dbReference type="Pfam" id="PF13487">
    <property type="entry name" value="HD_5"/>
    <property type="match status" value="1"/>
</dbReference>
<dbReference type="PROSITE" id="PS50885">
    <property type="entry name" value="HAMP"/>
    <property type="match status" value="1"/>
</dbReference>
<accession>M8D2A2</accession>
<evidence type="ECO:0000313" key="9">
    <source>
        <dbReference type="Proteomes" id="UP000012085"/>
    </source>
</evidence>
<evidence type="ECO:0000259" key="5">
    <source>
        <dbReference type="PROSITE" id="PS50885"/>
    </source>
</evidence>
<keyword evidence="4" id="KW-0812">Transmembrane</keyword>
<evidence type="ECO:0000259" key="6">
    <source>
        <dbReference type="PROSITE" id="PS51831"/>
    </source>
</evidence>
<feature type="domain" description="HD-GYP" evidence="7">
    <location>
        <begin position="307"/>
        <end position="505"/>
    </location>
</feature>
<evidence type="ECO:0000259" key="7">
    <source>
        <dbReference type="PROSITE" id="PS51832"/>
    </source>
</evidence>
<reference evidence="8 9" key="2">
    <citation type="journal article" date="2015" name="Genome Announc.">
        <title>Genome Sequence of Anoxybacillus flavithermus Strain AK1, a Thermophile Isolated from a Hot Spring in Saudi Arabia.</title>
        <authorList>
            <person name="Khalil A."/>
            <person name="Sivakumar N."/>
            <person name="Qarawi S."/>
        </authorList>
    </citation>
    <scope>NUCLEOTIDE SEQUENCE [LARGE SCALE GENOMIC DNA]</scope>
    <source>
        <strain evidence="8 9">AK1</strain>
    </source>
</reference>
<dbReference type="Proteomes" id="UP000012085">
    <property type="component" value="Unassembled WGS sequence"/>
</dbReference>
<evidence type="ECO:0000256" key="1">
    <source>
        <dbReference type="ARBA" id="ARBA00004236"/>
    </source>
</evidence>
<dbReference type="GO" id="GO:0007165">
    <property type="term" value="P:signal transduction"/>
    <property type="evidence" value="ECO:0007669"/>
    <property type="project" value="InterPro"/>
</dbReference>
<dbReference type="Gene3D" id="1.10.3210.10">
    <property type="entry name" value="Hypothetical protein af1432"/>
    <property type="match status" value="1"/>
</dbReference>
<dbReference type="RefSeq" id="WP_003398850.1">
    <property type="nucleotide sequence ID" value="NZ_APCD01000028.1"/>
</dbReference>
<evidence type="ECO:0000256" key="3">
    <source>
        <dbReference type="ARBA" id="ARBA00023136"/>
    </source>
</evidence>
<feature type="transmembrane region" description="Helical" evidence="4">
    <location>
        <begin position="195"/>
        <end position="214"/>
    </location>
</feature>
<dbReference type="PANTHER" id="PTHR43155:SF2">
    <property type="entry name" value="CYCLIC DI-GMP PHOSPHODIESTERASE PA4108"/>
    <property type="match status" value="1"/>
</dbReference>
<dbReference type="CDD" id="cd00077">
    <property type="entry name" value="HDc"/>
    <property type="match status" value="1"/>
</dbReference>
<sequence length="507" mass="58133">MRTYEETLRKLFVNYTIGSILAVIGVGSTLMVMALNIRQVDLLMLLLIQFFSFCIMLFIEYRAFQKDITPIRSVFYEAKVAEEQFYWALVRAKRFPLLTVRRIALPHFLGLSVPAVALTVSLIWIDVLRIPYMYVVYALCGALLIAMLHAMIEFFLTLRTMRPLIHEMMRIGRENGFDEAIRATNVVYVPMKLKIGISVLFIGVFPVLLFVLATEVKLFAEGKNTFSGYWTWTIVVLVISIMFSLFAARVLSEDVERSIEDLLQYMSRVQRKEYELMCDNVYIDEFSQLTNGFNHMIDAIVERDEKNKQLLNSFISVMTTALDARDEYTAGHSQRVAVYAVEIGKRLGMTVEQLVRLYRSAILHDIGKIGIPDHILLKDGKLTDEEFAWIKKHPVLGENIIRQVQPIEEVEDLLPGIRSHHERLDGKGYPDGLEGENIPLFGRIIAVADAFDAMTSDRPYRKGMSVEKAISILLDGRGTQWDAQMVDCFIAFLKEREQEKVSYIHAL</sequence>
<feature type="transmembrane region" description="Helical" evidence="4">
    <location>
        <begin position="103"/>
        <end position="125"/>
    </location>
</feature>
<dbReference type="InterPro" id="IPR006674">
    <property type="entry name" value="HD_domain"/>
</dbReference>
<dbReference type="EMBL" id="APCD01000028">
    <property type="protein sequence ID" value="EMT44992.1"/>
    <property type="molecule type" value="Genomic_DNA"/>
</dbReference>
<evidence type="ECO:0000256" key="4">
    <source>
        <dbReference type="SAM" id="Phobius"/>
    </source>
</evidence>
<name>M8D2A2_9BACL</name>
<comment type="subcellular location">
    <subcellularLocation>
        <location evidence="1">Cell membrane</location>
    </subcellularLocation>
</comment>
<dbReference type="InterPro" id="IPR003607">
    <property type="entry name" value="HD/PDEase_dom"/>
</dbReference>
<dbReference type="AlphaFoldDB" id="M8D2A2"/>
<gene>
    <name evidence="8" type="ORF">H919_12408</name>
</gene>
<dbReference type="PANTHER" id="PTHR43155">
    <property type="entry name" value="CYCLIC DI-GMP PHOSPHODIESTERASE PA4108-RELATED"/>
    <property type="match status" value="1"/>
</dbReference>
<feature type="domain" description="HD" evidence="6">
    <location>
        <begin position="329"/>
        <end position="454"/>
    </location>
</feature>
<dbReference type="SMART" id="SM00471">
    <property type="entry name" value="HDc"/>
    <property type="match status" value="1"/>
</dbReference>
<organism evidence="8 9">
    <name type="scientific">Anoxybacillus flavithermus AK1</name>
    <dbReference type="NCBI Taxonomy" id="1297581"/>
    <lineage>
        <taxon>Bacteria</taxon>
        <taxon>Bacillati</taxon>
        <taxon>Bacillota</taxon>
        <taxon>Bacilli</taxon>
        <taxon>Bacillales</taxon>
        <taxon>Anoxybacillaceae</taxon>
        <taxon>Anoxybacillus</taxon>
    </lineage>
</organism>
<feature type="transmembrane region" description="Helical" evidence="4">
    <location>
        <begin position="131"/>
        <end position="156"/>
    </location>
</feature>
<dbReference type="InterPro" id="IPR003660">
    <property type="entry name" value="HAMP_dom"/>
</dbReference>
<reference evidence="8 9" key="1">
    <citation type="submission" date="2013-03" db="EMBL/GenBank/DDBJ databases">
        <title>Assembly of a new bacterial strain Anoxybacillus flavithermus AK1.</title>
        <authorList>
            <person name="Rajan I."/>
            <person name="PoliReddy D."/>
            <person name="Sugumar T."/>
            <person name="Rathinam K."/>
            <person name="Alqarawi S."/>
            <person name="Khalil A.B."/>
            <person name="Sivakumar N."/>
        </authorList>
    </citation>
    <scope>NUCLEOTIDE SEQUENCE [LARGE SCALE GENOMIC DNA]</scope>
    <source>
        <strain evidence="8 9">AK1</strain>
    </source>
</reference>
<proteinExistence type="predicted"/>
<protein>
    <submittedName>
        <fullName evidence="8">Sensory protein</fullName>
    </submittedName>
</protein>
<dbReference type="PROSITE" id="PS51831">
    <property type="entry name" value="HD"/>
    <property type="match status" value="1"/>
</dbReference>
<feature type="transmembrane region" description="Helical" evidence="4">
    <location>
        <begin position="12"/>
        <end position="36"/>
    </location>
</feature>
<feature type="transmembrane region" description="Helical" evidence="4">
    <location>
        <begin position="229"/>
        <end position="248"/>
    </location>
</feature>
<feature type="domain" description="HAMP" evidence="5">
    <location>
        <begin position="253"/>
        <end position="305"/>
    </location>
</feature>
<keyword evidence="3 4" id="KW-0472">Membrane</keyword>
<keyword evidence="4" id="KW-1133">Transmembrane helix</keyword>
<evidence type="ECO:0000256" key="2">
    <source>
        <dbReference type="ARBA" id="ARBA00022475"/>
    </source>
</evidence>
<feature type="transmembrane region" description="Helical" evidence="4">
    <location>
        <begin position="42"/>
        <end position="59"/>
    </location>
</feature>
<dbReference type="Gene3D" id="6.10.340.10">
    <property type="match status" value="1"/>
</dbReference>
<dbReference type="PATRIC" id="fig|1297581.3.peg.2506"/>
<evidence type="ECO:0000313" key="8">
    <source>
        <dbReference type="EMBL" id="EMT44992.1"/>
    </source>
</evidence>